<feature type="non-terminal residue" evidence="2">
    <location>
        <position position="102"/>
    </location>
</feature>
<protein>
    <submittedName>
        <fullName evidence="2">Uncharacterized protein</fullName>
    </submittedName>
</protein>
<gene>
    <name evidence="2" type="ORF">SPIL2461_LOCUS1920</name>
</gene>
<evidence type="ECO:0000256" key="1">
    <source>
        <dbReference type="SAM" id="MobiDB-lite"/>
    </source>
</evidence>
<dbReference type="AlphaFoldDB" id="A0A812JLA5"/>
<feature type="non-terminal residue" evidence="2">
    <location>
        <position position="1"/>
    </location>
</feature>
<dbReference type="EMBL" id="CAJNIZ010001989">
    <property type="protein sequence ID" value="CAE7204213.1"/>
    <property type="molecule type" value="Genomic_DNA"/>
</dbReference>
<comment type="caution">
    <text evidence="2">The sequence shown here is derived from an EMBL/GenBank/DDBJ whole genome shotgun (WGS) entry which is preliminary data.</text>
</comment>
<dbReference type="Proteomes" id="UP000649617">
    <property type="component" value="Unassembled WGS sequence"/>
</dbReference>
<proteinExistence type="predicted"/>
<dbReference type="OrthoDB" id="481653at2759"/>
<evidence type="ECO:0000313" key="2">
    <source>
        <dbReference type="EMBL" id="CAE7204213.1"/>
    </source>
</evidence>
<name>A0A812JLA5_SYMPI</name>
<keyword evidence="3" id="KW-1185">Reference proteome</keyword>
<accession>A0A812JLA5</accession>
<sequence>LDEIDVIEASLTYSSELPTDVGLEASGPSRTAEELELEVRDLSPIQEEHPPSDDSPPAIAVQATDDDHIPKTKDELRQEMDVLAASLTAGLNLPALQDEEGE</sequence>
<feature type="compositionally biased region" description="Basic and acidic residues" evidence="1">
    <location>
        <begin position="41"/>
        <end position="52"/>
    </location>
</feature>
<evidence type="ECO:0000313" key="3">
    <source>
        <dbReference type="Proteomes" id="UP000649617"/>
    </source>
</evidence>
<organism evidence="2 3">
    <name type="scientific">Symbiodinium pilosum</name>
    <name type="common">Dinoflagellate</name>
    <dbReference type="NCBI Taxonomy" id="2952"/>
    <lineage>
        <taxon>Eukaryota</taxon>
        <taxon>Sar</taxon>
        <taxon>Alveolata</taxon>
        <taxon>Dinophyceae</taxon>
        <taxon>Suessiales</taxon>
        <taxon>Symbiodiniaceae</taxon>
        <taxon>Symbiodinium</taxon>
    </lineage>
</organism>
<reference evidence="2" key="1">
    <citation type="submission" date="2021-02" db="EMBL/GenBank/DDBJ databases">
        <authorList>
            <person name="Dougan E. K."/>
            <person name="Rhodes N."/>
            <person name="Thang M."/>
            <person name="Chan C."/>
        </authorList>
    </citation>
    <scope>NUCLEOTIDE SEQUENCE</scope>
</reference>
<feature type="region of interest" description="Disordered" evidence="1">
    <location>
        <begin position="41"/>
        <end position="60"/>
    </location>
</feature>